<dbReference type="RefSeq" id="WP_311362435.1">
    <property type="nucleotide sequence ID" value="NZ_JAVRIE010000006.1"/>
</dbReference>
<reference evidence="1 2" key="1">
    <citation type="submission" date="2023-09" db="EMBL/GenBank/DDBJ databases">
        <authorList>
            <person name="Rey-Velasco X."/>
        </authorList>
    </citation>
    <scope>NUCLEOTIDE SEQUENCE [LARGE SCALE GENOMIC DNA]</scope>
    <source>
        <strain evidence="1 2">W409</strain>
    </source>
</reference>
<evidence type="ECO:0000313" key="2">
    <source>
        <dbReference type="Proteomes" id="UP001249020"/>
    </source>
</evidence>
<evidence type="ECO:0000313" key="1">
    <source>
        <dbReference type="EMBL" id="MDT0583666.1"/>
    </source>
</evidence>
<dbReference type="EMBL" id="JAVRIE010000006">
    <property type="protein sequence ID" value="MDT0583666.1"/>
    <property type="molecule type" value="Genomic_DNA"/>
</dbReference>
<accession>A0AAW8R2W1</accession>
<protein>
    <submittedName>
        <fullName evidence="1">Uncharacterized protein</fullName>
    </submittedName>
</protein>
<sequence>MANIYIEIMNNPKLMHRMFRGLFASARIYLGHKPNCHQYIFNTKLLLHYNYPAQKVDAFEKEGAIVIPFAGKESKDHLVLSCQDMSDPDANSFYQDCLESLARKDFTCQKIEEIKHAFNHIKFMKMISGMFWLDMVIFAKNNLEYTKDWRD</sequence>
<comment type="caution">
    <text evidence="1">The sequence shown here is derived from an EMBL/GenBank/DDBJ whole genome shotgun (WGS) entry which is preliminary data.</text>
</comment>
<name>A0AAW8R2W1_9ALTE</name>
<keyword evidence="2" id="KW-1185">Reference proteome</keyword>
<dbReference type="AlphaFoldDB" id="A0AAW8R2W1"/>
<gene>
    <name evidence="1" type="ORF">RM544_14045</name>
</gene>
<dbReference type="Proteomes" id="UP001249020">
    <property type="component" value="Unassembled WGS sequence"/>
</dbReference>
<organism evidence="1 2">
    <name type="scientific">Brumicola blandensis</name>
    <dbReference type="NCBI Taxonomy" id="3075611"/>
    <lineage>
        <taxon>Bacteria</taxon>
        <taxon>Pseudomonadati</taxon>
        <taxon>Pseudomonadota</taxon>
        <taxon>Gammaproteobacteria</taxon>
        <taxon>Alteromonadales</taxon>
        <taxon>Alteromonadaceae</taxon>
        <taxon>Brumicola</taxon>
    </lineage>
</organism>
<proteinExistence type="predicted"/>